<accession>A0A4R3JGY6</accession>
<dbReference type="InterPro" id="IPR027417">
    <property type="entry name" value="P-loop_NTPase"/>
</dbReference>
<dbReference type="OrthoDB" id="9810077at2"/>
<evidence type="ECO:0000256" key="2">
    <source>
        <dbReference type="ARBA" id="ARBA00022448"/>
    </source>
</evidence>
<dbReference type="AlphaFoldDB" id="A0A4R3JGY6"/>
<dbReference type="PROSITE" id="PS50893">
    <property type="entry name" value="ABC_TRANSPORTER_2"/>
    <property type="match status" value="1"/>
</dbReference>
<evidence type="ECO:0000256" key="5">
    <source>
        <dbReference type="ARBA" id="ARBA00022967"/>
    </source>
</evidence>
<proteinExistence type="inferred from homology"/>
<dbReference type="Gene3D" id="3.40.50.300">
    <property type="entry name" value="P-loop containing nucleotide triphosphate hydrolases"/>
    <property type="match status" value="1"/>
</dbReference>
<reference evidence="8 9" key="1">
    <citation type="submission" date="2019-03" db="EMBL/GenBank/DDBJ databases">
        <title>Genomic Encyclopedia of Type Strains, Phase IV (KMG-IV): sequencing the most valuable type-strain genomes for metagenomic binning, comparative biology and taxonomic classification.</title>
        <authorList>
            <person name="Goeker M."/>
        </authorList>
    </citation>
    <scope>NUCLEOTIDE SEQUENCE [LARGE SCALE GENOMIC DNA]</scope>
    <source>
        <strain evidence="8 9">DSM 101688</strain>
    </source>
</reference>
<evidence type="ECO:0000256" key="6">
    <source>
        <dbReference type="ARBA" id="ARBA00037066"/>
    </source>
</evidence>
<keyword evidence="4 8" id="KW-0067">ATP-binding</keyword>
<dbReference type="Proteomes" id="UP000295304">
    <property type="component" value="Unassembled WGS sequence"/>
</dbReference>
<evidence type="ECO:0000259" key="7">
    <source>
        <dbReference type="PROSITE" id="PS50893"/>
    </source>
</evidence>
<evidence type="ECO:0000256" key="4">
    <source>
        <dbReference type="ARBA" id="ARBA00022840"/>
    </source>
</evidence>
<dbReference type="InterPro" id="IPR003593">
    <property type="entry name" value="AAA+_ATPase"/>
</dbReference>
<dbReference type="FunFam" id="3.40.50.300:FF:000134">
    <property type="entry name" value="Iron-enterobactin ABC transporter ATP-binding protein"/>
    <property type="match status" value="1"/>
</dbReference>
<dbReference type="GO" id="GO:0005524">
    <property type="term" value="F:ATP binding"/>
    <property type="evidence" value="ECO:0007669"/>
    <property type="project" value="UniProtKB-KW"/>
</dbReference>
<dbReference type="EMBL" id="SLZW01000001">
    <property type="protein sequence ID" value="TCS64755.1"/>
    <property type="molecule type" value="Genomic_DNA"/>
</dbReference>
<organism evidence="8 9">
    <name type="scientific">Varunaivibrio sulfuroxidans</name>
    <dbReference type="NCBI Taxonomy" id="1773489"/>
    <lineage>
        <taxon>Bacteria</taxon>
        <taxon>Pseudomonadati</taxon>
        <taxon>Pseudomonadota</taxon>
        <taxon>Alphaproteobacteria</taxon>
        <taxon>Rhodospirillales</taxon>
        <taxon>Magnetovibrionaceae</taxon>
        <taxon>Varunaivibrio</taxon>
    </lineage>
</organism>
<comment type="caution">
    <text evidence="8">The sequence shown here is derived from an EMBL/GenBank/DDBJ whole genome shotgun (WGS) entry which is preliminary data.</text>
</comment>
<dbReference type="InterPro" id="IPR017871">
    <property type="entry name" value="ABC_transporter-like_CS"/>
</dbReference>
<comment type="function">
    <text evidence="6">Part of the ABC transporter complex HmuTUV involved in hemin import. Responsible for energy coupling to the transport system.</text>
</comment>
<evidence type="ECO:0000313" key="8">
    <source>
        <dbReference type="EMBL" id="TCS64755.1"/>
    </source>
</evidence>
<dbReference type="InterPro" id="IPR003439">
    <property type="entry name" value="ABC_transporter-like_ATP-bd"/>
</dbReference>
<dbReference type="RefSeq" id="WP_132937511.1">
    <property type="nucleotide sequence ID" value="NZ_CP119676.1"/>
</dbReference>
<keyword evidence="3" id="KW-0547">Nucleotide-binding</keyword>
<dbReference type="Pfam" id="PF00005">
    <property type="entry name" value="ABC_tran"/>
    <property type="match status" value="1"/>
</dbReference>
<dbReference type="PANTHER" id="PTHR42794:SF1">
    <property type="entry name" value="HEMIN IMPORT ATP-BINDING PROTEIN HMUV"/>
    <property type="match status" value="1"/>
</dbReference>
<protein>
    <submittedName>
        <fullName evidence="8">Iron complex transport system ATP-binding protein</fullName>
    </submittedName>
</protein>
<evidence type="ECO:0000313" key="9">
    <source>
        <dbReference type="Proteomes" id="UP000295304"/>
    </source>
</evidence>
<keyword evidence="2" id="KW-0813">Transport</keyword>
<dbReference type="SMART" id="SM00382">
    <property type="entry name" value="AAA"/>
    <property type="match status" value="1"/>
</dbReference>
<keyword evidence="9" id="KW-1185">Reference proteome</keyword>
<gene>
    <name evidence="8" type="ORF">EDD55_10182</name>
</gene>
<comment type="similarity">
    <text evidence="1">Belongs to the ABC transporter superfamily.</text>
</comment>
<sequence length="267" mass="28092">MNIEISDLSVRYGATCVLHPLSLSFTSGEAVAVLGPNGAGKSTLLKALSGLVPTTGSIVLEPGDGDNADTPDKATIAYLPQDGLARVNLTVLEAVLLGRHDSLGLRVGDDALTAARDALETLGIEHLGQRTLDTLSGGQRQLAGLAQAVYRAPRILLLDEPTSALDLHRQMLVLDGLRDLARRRIMTVVLVTHDLSLAARFAERVIFLKNGRLVAHGPSESVLTGALLADVYDIEAEVLRTRNGHLHIAPLRPLGAPLGVGVNVGAA</sequence>
<evidence type="ECO:0000256" key="1">
    <source>
        <dbReference type="ARBA" id="ARBA00005417"/>
    </source>
</evidence>
<name>A0A4R3JGY6_9PROT</name>
<keyword evidence="5" id="KW-1278">Translocase</keyword>
<dbReference type="CDD" id="cd03214">
    <property type="entry name" value="ABC_Iron-Siderophores_B12_Hemin"/>
    <property type="match status" value="1"/>
</dbReference>
<dbReference type="PROSITE" id="PS00211">
    <property type="entry name" value="ABC_TRANSPORTER_1"/>
    <property type="match status" value="1"/>
</dbReference>
<dbReference type="GO" id="GO:0016887">
    <property type="term" value="F:ATP hydrolysis activity"/>
    <property type="evidence" value="ECO:0007669"/>
    <property type="project" value="InterPro"/>
</dbReference>
<dbReference type="PANTHER" id="PTHR42794">
    <property type="entry name" value="HEMIN IMPORT ATP-BINDING PROTEIN HMUV"/>
    <property type="match status" value="1"/>
</dbReference>
<evidence type="ECO:0000256" key="3">
    <source>
        <dbReference type="ARBA" id="ARBA00022741"/>
    </source>
</evidence>
<feature type="domain" description="ABC transporter" evidence="7">
    <location>
        <begin position="3"/>
        <end position="235"/>
    </location>
</feature>
<dbReference type="SUPFAM" id="SSF52540">
    <property type="entry name" value="P-loop containing nucleoside triphosphate hydrolases"/>
    <property type="match status" value="1"/>
</dbReference>